<keyword evidence="1" id="KW-0472">Membrane</keyword>
<sequence>MQADDTAQESLSTAEQAAVEVVEATVSWWDIAPETIGALVGGIATIFGVWWGIRAAQSRDHKKKELDDLKFQQATNDWFFNACASQFNASYITYIKLREIEYALQEEDIDEVRLLELVDTFQRGLTEFEISESSVSILKSETLHEYAALREDLKEFIFNITILRILTIKSLLEFAAEARRLVRANTELVDEDLIEHLLEVNATAKKMIADLFDVYRIFMVELNGNRFENGILRTISDEMDTLLKPVEKQSIEYDDEPQKSMSIDMKFLKTLFSKEAPNTGSSISDSAKKKLAAAQNRAYHNQRDFLKAQTGLAEARARAKTKAVELHS</sequence>
<keyword evidence="1" id="KW-1133">Transmembrane helix</keyword>
<evidence type="ECO:0000313" key="3">
    <source>
        <dbReference type="Proteomes" id="UP001560685"/>
    </source>
</evidence>
<keyword evidence="3" id="KW-1185">Reference proteome</keyword>
<dbReference type="Proteomes" id="UP001560685">
    <property type="component" value="Unassembled WGS sequence"/>
</dbReference>
<dbReference type="RefSeq" id="WP_369313384.1">
    <property type="nucleotide sequence ID" value="NZ_JBEHZE010000001.1"/>
</dbReference>
<name>A0ABV3Z3Q7_9PROT</name>
<evidence type="ECO:0000313" key="2">
    <source>
        <dbReference type="EMBL" id="MEX6633424.1"/>
    </source>
</evidence>
<evidence type="ECO:0000256" key="1">
    <source>
        <dbReference type="SAM" id="Phobius"/>
    </source>
</evidence>
<feature type="transmembrane region" description="Helical" evidence="1">
    <location>
        <begin position="35"/>
        <end position="53"/>
    </location>
</feature>
<proteinExistence type="predicted"/>
<keyword evidence="1" id="KW-0812">Transmembrane</keyword>
<dbReference type="EMBL" id="JBEHZE010000001">
    <property type="protein sequence ID" value="MEX6633424.1"/>
    <property type="molecule type" value="Genomic_DNA"/>
</dbReference>
<organism evidence="2 3">
    <name type="scientific">Hyphococcus lacteus</name>
    <dbReference type="NCBI Taxonomy" id="3143536"/>
    <lineage>
        <taxon>Bacteria</taxon>
        <taxon>Pseudomonadati</taxon>
        <taxon>Pseudomonadota</taxon>
        <taxon>Alphaproteobacteria</taxon>
        <taxon>Parvularculales</taxon>
        <taxon>Parvularculaceae</taxon>
        <taxon>Hyphococcus</taxon>
    </lineage>
</organism>
<gene>
    <name evidence="2" type="ORF">ABFZ84_07660</name>
</gene>
<reference evidence="2 3" key="1">
    <citation type="submission" date="2024-05" db="EMBL/GenBank/DDBJ databases">
        <title>Three bacterial strains, DH-69, EH-24, and ECK-19 isolated from coastal sediments.</title>
        <authorList>
            <person name="Ye Y.-Q."/>
            <person name="Du Z.-J."/>
        </authorList>
    </citation>
    <scope>NUCLEOTIDE SEQUENCE [LARGE SCALE GENOMIC DNA]</scope>
    <source>
        <strain evidence="2 3">ECK-19</strain>
    </source>
</reference>
<accession>A0ABV3Z3Q7</accession>
<comment type="caution">
    <text evidence="2">The sequence shown here is derived from an EMBL/GenBank/DDBJ whole genome shotgun (WGS) entry which is preliminary data.</text>
</comment>
<protein>
    <submittedName>
        <fullName evidence="2">Uncharacterized protein</fullName>
    </submittedName>
</protein>